<evidence type="ECO:0000313" key="9">
    <source>
        <dbReference type="Proteomes" id="UP000198860"/>
    </source>
</evidence>
<feature type="transmembrane region" description="Helical" evidence="7">
    <location>
        <begin position="174"/>
        <end position="192"/>
    </location>
</feature>
<sequence length="291" mass="32255">MMIQETLLSFITIAIELTILFLGISFLIYLFQGFIPYERMESLMDKSHPLISAGIAVLFAFVTPFCSCSTIPIVVHLLRNHIRFPIVMIFLFASPVLDITILTLMTAILGWKVALFYTLITSTLSIIVGFSLHGLGYEKQLKPVIMENYSPPTSTNKVNVNRAILETWAHMKSVYPFLIIGAAIGAFIHGAVPEEWITDYMGGEHWWLVPIAAVLGLPLYIRLSTMIPISQMMIAKGMALGPVMALMISSAGASLPEVTLLHSIFKKKLVFTFVGSVIAMSTLSGFLFYLI</sequence>
<feature type="transmembrane region" description="Helical" evidence="7">
    <location>
        <begin position="233"/>
        <end position="255"/>
    </location>
</feature>
<keyword evidence="4 7" id="KW-0812">Transmembrane</keyword>
<dbReference type="STRING" id="240303.SAMN05421677_112105"/>
<evidence type="ECO:0000256" key="1">
    <source>
        <dbReference type="ARBA" id="ARBA00004651"/>
    </source>
</evidence>
<keyword evidence="3" id="KW-1003">Cell membrane</keyword>
<feature type="transmembrane region" description="Helical" evidence="7">
    <location>
        <begin position="51"/>
        <end position="75"/>
    </location>
</feature>
<evidence type="ECO:0008006" key="10">
    <source>
        <dbReference type="Google" id="ProtNLM"/>
    </source>
</evidence>
<accession>A0A1H0Q9M8</accession>
<gene>
    <name evidence="8" type="ORF">SAMN05421677_112105</name>
</gene>
<evidence type="ECO:0000256" key="5">
    <source>
        <dbReference type="ARBA" id="ARBA00022989"/>
    </source>
</evidence>
<dbReference type="InterPro" id="IPR053166">
    <property type="entry name" value="UPF0718_permease"/>
</dbReference>
<feature type="transmembrane region" description="Helical" evidence="7">
    <location>
        <begin position="87"/>
        <end position="109"/>
    </location>
</feature>
<feature type="transmembrane region" description="Helical" evidence="7">
    <location>
        <begin position="7"/>
        <end position="31"/>
    </location>
</feature>
<comment type="subcellular location">
    <subcellularLocation>
        <location evidence="1">Cell membrane</location>
        <topology evidence="1">Multi-pass membrane protein</topology>
    </subcellularLocation>
</comment>
<dbReference type="GO" id="GO:0005886">
    <property type="term" value="C:plasma membrane"/>
    <property type="evidence" value="ECO:0007669"/>
    <property type="project" value="UniProtKB-SubCell"/>
</dbReference>
<feature type="transmembrane region" description="Helical" evidence="7">
    <location>
        <begin position="270"/>
        <end position="290"/>
    </location>
</feature>
<dbReference type="Pfam" id="PF03773">
    <property type="entry name" value="ArsP_1"/>
    <property type="match status" value="1"/>
</dbReference>
<evidence type="ECO:0000256" key="6">
    <source>
        <dbReference type="ARBA" id="ARBA00023136"/>
    </source>
</evidence>
<evidence type="ECO:0000256" key="7">
    <source>
        <dbReference type="SAM" id="Phobius"/>
    </source>
</evidence>
<dbReference type="PANTHER" id="PTHR42775:SF2">
    <property type="entry name" value="PERMEASE"/>
    <property type="match status" value="1"/>
</dbReference>
<dbReference type="Proteomes" id="UP000198860">
    <property type="component" value="Unassembled WGS sequence"/>
</dbReference>
<reference evidence="9" key="1">
    <citation type="submission" date="2016-10" db="EMBL/GenBank/DDBJ databases">
        <authorList>
            <person name="Varghese N."/>
            <person name="Submissions S."/>
        </authorList>
    </citation>
    <scope>NUCLEOTIDE SEQUENCE [LARGE SCALE GENOMIC DNA]</scope>
    <source>
        <strain evidence="9">CGMCC 1.3703</strain>
    </source>
</reference>
<proteinExistence type="inferred from homology"/>
<evidence type="ECO:0000256" key="4">
    <source>
        <dbReference type="ARBA" id="ARBA00022692"/>
    </source>
</evidence>
<dbReference type="AlphaFoldDB" id="A0A1H0Q9M8"/>
<protein>
    <recommendedName>
        <fullName evidence="10">Permease</fullName>
    </recommendedName>
</protein>
<comment type="similarity">
    <text evidence="2">Belongs to the UPF0718 family.</text>
</comment>
<keyword evidence="9" id="KW-1185">Reference proteome</keyword>
<evidence type="ECO:0000256" key="2">
    <source>
        <dbReference type="ARBA" id="ARBA00006386"/>
    </source>
</evidence>
<dbReference type="PANTHER" id="PTHR42775">
    <property type="entry name" value="PERMEASE RV2963-RELATED"/>
    <property type="match status" value="1"/>
</dbReference>
<evidence type="ECO:0000256" key="3">
    <source>
        <dbReference type="ARBA" id="ARBA00022475"/>
    </source>
</evidence>
<dbReference type="InterPro" id="IPR005524">
    <property type="entry name" value="DUF318"/>
</dbReference>
<dbReference type="EMBL" id="FNIZ01000012">
    <property type="protein sequence ID" value="SDP14047.1"/>
    <property type="molecule type" value="Genomic_DNA"/>
</dbReference>
<keyword evidence="5 7" id="KW-1133">Transmembrane helix</keyword>
<keyword evidence="6 7" id="KW-0472">Membrane</keyword>
<feature type="transmembrane region" description="Helical" evidence="7">
    <location>
        <begin position="204"/>
        <end position="221"/>
    </location>
</feature>
<evidence type="ECO:0000313" key="8">
    <source>
        <dbReference type="EMBL" id="SDP14047.1"/>
    </source>
</evidence>
<name>A0A1H0Q9M8_HALAD</name>
<feature type="transmembrane region" description="Helical" evidence="7">
    <location>
        <begin position="115"/>
        <end position="137"/>
    </location>
</feature>
<organism evidence="8 9">
    <name type="scientific">Halobacillus aidingensis</name>
    <dbReference type="NCBI Taxonomy" id="240303"/>
    <lineage>
        <taxon>Bacteria</taxon>
        <taxon>Bacillati</taxon>
        <taxon>Bacillota</taxon>
        <taxon>Bacilli</taxon>
        <taxon>Bacillales</taxon>
        <taxon>Bacillaceae</taxon>
        <taxon>Halobacillus</taxon>
    </lineage>
</organism>